<evidence type="ECO:0000313" key="1">
    <source>
        <dbReference type="EMBL" id="ODQ75163.1"/>
    </source>
</evidence>
<dbReference type="GO" id="GO:0042720">
    <property type="term" value="C:mitochondrial inner membrane peptidase complex"/>
    <property type="evidence" value="ECO:0007669"/>
    <property type="project" value="InterPro"/>
</dbReference>
<gene>
    <name evidence="1" type="ORF">LIPSTDRAFT_239893</name>
</gene>
<dbReference type="Proteomes" id="UP000094385">
    <property type="component" value="Unassembled WGS sequence"/>
</dbReference>
<reference evidence="1 2" key="1">
    <citation type="journal article" date="2016" name="Proc. Natl. Acad. Sci. U.S.A.">
        <title>Comparative genomics of biotechnologically important yeasts.</title>
        <authorList>
            <person name="Riley R."/>
            <person name="Haridas S."/>
            <person name="Wolfe K.H."/>
            <person name="Lopes M.R."/>
            <person name="Hittinger C.T."/>
            <person name="Goeker M."/>
            <person name="Salamov A.A."/>
            <person name="Wisecaver J.H."/>
            <person name="Long T.M."/>
            <person name="Calvey C.H."/>
            <person name="Aerts A.L."/>
            <person name="Barry K.W."/>
            <person name="Choi C."/>
            <person name="Clum A."/>
            <person name="Coughlan A.Y."/>
            <person name="Deshpande S."/>
            <person name="Douglass A.P."/>
            <person name="Hanson S.J."/>
            <person name="Klenk H.-P."/>
            <person name="LaButti K.M."/>
            <person name="Lapidus A."/>
            <person name="Lindquist E.A."/>
            <person name="Lipzen A.M."/>
            <person name="Meier-Kolthoff J.P."/>
            <person name="Ohm R.A."/>
            <person name="Otillar R.P."/>
            <person name="Pangilinan J.L."/>
            <person name="Peng Y."/>
            <person name="Rokas A."/>
            <person name="Rosa C.A."/>
            <person name="Scheuner C."/>
            <person name="Sibirny A.A."/>
            <person name="Slot J.C."/>
            <person name="Stielow J.B."/>
            <person name="Sun H."/>
            <person name="Kurtzman C.P."/>
            <person name="Blackwell M."/>
            <person name="Grigoriev I.V."/>
            <person name="Jeffries T.W."/>
        </authorList>
    </citation>
    <scope>NUCLEOTIDE SEQUENCE [LARGE SCALE GENOMIC DNA]</scope>
    <source>
        <strain evidence="1 2">NRRL Y-11557</strain>
    </source>
</reference>
<dbReference type="AlphaFoldDB" id="A0A1E3QBT2"/>
<name>A0A1E3QBT2_LIPST</name>
<organism evidence="1 2">
    <name type="scientific">Lipomyces starkeyi NRRL Y-11557</name>
    <dbReference type="NCBI Taxonomy" id="675824"/>
    <lineage>
        <taxon>Eukaryota</taxon>
        <taxon>Fungi</taxon>
        <taxon>Dikarya</taxon>
        <taxon>Ascomycota</taxon>
        <taxon>Saccharomycotina</taxon>
        <taxon>Lipomycetes</taxon>
        <taxon>Lipomycetales</taxon>
        <taxon>Lipomycetaceae</taxon>
        <taxon>Lipomyces</taxon>
    </lineage>
</organism>
<dbReference type="EMBL" id="KV454291">
    <property type="protein sequence ID" value="ODQ75163.1"/>
    <property type="molecule type" value="Genomic_DNA"/>
</dbReference>
<proteinExistence type="predicted"/>
<accession>A0A1E3QBT2</accession>
<dbReference type="OrthoDB" id="10289513at2759"/>
<protein>
    <submittedName>
        <fullName evidence="1">Uncharacterized protein</fullName>
    </submittedName>
</protein>
<sequence length="91" mass="10539">MSSEEGRFTRTDIERMLRRRDLSDCEVKKYLQFACNLPGKIDDVPGCRPITRYFALCKDRKGNTQGVELTDGEIHLDSATQVFRHTTTRSR</sequence>
<evidence type="ECO:0000313" key="2">
    <source>
        <dbReference type="Proteomes" id="UP000094385"/>
    </source>
</evidence>
<dbReference type="Pfam" id="PF11093">
    <property type="entry name" value="Mitochondr_Som1"/>
    <property type="match status" value="1"/>
</dbReference>
<keyword evidence="2" id="KW-1185">Reference proteome</keyword>
<dbReference type="InterPro" id="IPR024645">
    <property type="entry name" value="Mitochondr_Som1"/>
</dbReference>